<evidence type="ECO:0000256" key="1">
    <source>
        <dbReference type="SAM" id="MobiDB-lite"/>
    </source>
</evidence>
<accession>A0A426YF87</accession>
<sequence>MRQRRSAISGRRGTAWPGRCRREASWERCMPRNTWWSRPRVPTSAVVALGEEAAEGGSGRQGGRREHGDEEEGEYSEAEIRVGVMGVAASRAAAVVVARRECDAGSVTCRHAGLPQVVDRSRGDSSHACKWPPRAAKAAQMAASHASSDNPHMLVADDT</sequence>
<reference evidence="2 3" key="1">
    <citation type="journal article" date="2014" name="Agronomy (Basel)">
        <title>A Draft Genome Sequence for Ensete ventricosum, the Drought-Tolerant Tree Against Hunger.</title>
        <authorList>
            <person name="Harrison J."/>
            <person name="Moore K.A."/>
            <person name="Paszkiewicz K."/>
            <person name="Jones T."/>
            <person name="Grant M."/>
            <person name="Ambacheew D."/>
            <person name="Muzemil S."/>
            <person name="Studholme D.J."/>
        </authorList>
    </citation>
    <scope>NUCLEOTIDE SEQUENCE [LARGE SCALE GENOMIC DNA]</scope>
</reference>
<comment type="caution">
    <text evidence="2">The sequence shown here is derived from an EMBL/GenBank/DDBJ whole genome shotgun (WGS) entry which is preliminary data.</text>
</comment>
<evidence type="ECO:0000313" key="3">
    <source>
        <dbReference type="Proteomes" id="UP000287651"/>
    </source>
</evidence>
<feature type="region of interest" description="Disordered" evidence="1">
    <location>
        <begin position="49"/>
        <end position="77"/>
    </location>
</feature>
<evidence type="ECO:0000313" key="2">
    <source>
        <dbReference type="EMBL" id="RRT50373.1"/>
    </source>
</evidence>
<gene>
    <name evidence="2" type="ORF">B296_00029521</name>
</gene>
<protein>
    <submittedName>
        <fullName evidence="2">Uncharacterized protein</fullName>
    </submittedName>
</protein>
<proteinExistence type="predicted"/>
<name>A0A426YF87_ENSVE</name>
<dbReference type="EMBL" id="AMZH03012799">
    <property type="protein sequence ID" value="RRT50373.1"/>
    <property type="molecule type" value="Genomic_DNA"/>
</dbReference>
<organism evidence="2 3">
    <name type="scientific">Ensete ventricosum</name>
    <name type="common">Abyssinian banana</name>
    <name type="synonym">Musa ensete</name>
    <dbReference type="NCBI Taxonomy" id="4639"/>
    <lineage>
        <taxon>Eukaryota</taxon>
        <taxon>Viridiplantae</taxon>
        <taxon>Streptophyta</taxon>
        <taxon>Embryophyta</taxon>
        <taxon>Tracheophyta</taxon>
        <taxon>Spermatophyta</taxon>
        <taxon>Magnoliopsida</taxon>
        <taxon>Liliopsida</taxon>
        <taxon>Zingiberales</taxon>
        <taxon>Musaceae</taxon>
        <taxon>Ensete</taxon>
    </lineage>
</organism>
<dbReference type="Proteomes" id="UP000287651">
    <property type="component" value="Unassembled WGS sequence"/>
</dbReference>
<dbReference type="AlphaFoldDB" id="A0A426YF87"/>